<dbReference type="EMBL" id="SMKA01000198">
    <property type="protein sequence ID" value="TDC22149.1"/>
    <property type="molecule type" value="Genomic_DNA"/>
</dbReference>
<sequence length="245" mass="27857">MTITTSNESTVSFENPRWSISLAREVEWLRLNREDNLAVVRLPDGREVNRGVADLAAAYRPGTVVSGRRSSDNQLTQGVVTERSATGLTVWTPAGSDWYGWDGGAAARWSENVSPVIQELVRSFYRHHADMLRDERLRTQEIVREHEEWKDQLTSDAHDAANKHGYCGDFDDFMANHGLARRQFVYEVEVDVPTTVRVTVRAMGTDAEDAMQNVGNDDVREAWRNTDRTGDWDDEWTAQDAERVD</sequence>
<reference evidence="2 3" key="1">
    <citation type="submission" date="2019-03" db="EMBL/GenBank/DDBJ databases">
        <title>Draft genome sequences of novel Actinobacteria.</title>
        <authorList>
            <person name="Sahin N."/>
            <person name="Ay H."/>
            <person name="Saygin H."/>
        </authorList>
    </citation>
    <scope>NUCLEOTIDE SEQUENCE [LARGE SCALE GENOMIC DNA]</scope>
    <source>
        <strain evidence="2 3">JCM 30547</strain>
    </source>
</reference>
<evidence type="ECO:0000313" key="3">
    <source>
        <dbReference type="Proteomes" id="UP000295075"/>
    </source>
</evidence>
<comment type="caution">
    <text evidence="2">The sequence shown here is derived from an EMBL/GenBank/DDBJ whole genome shotgun (WGS) entry which is preliminary data.</text>
</comment>
<protein>
    <submittedName>
        <fullName evidence="2">Uncharacterized protein</fullName>
    </submittedName>
</protein>
<dbReference type="Proteomes" id="UP000295075">
    <property type="component" value="Unassembled WGS sequence"/>
</dbReference>
<feature type="region of interest" description="Disordered" evidence="1">
    <location>
        <begin position="224"/>
        <end position="245"/>
    </location>
</feature>
<dbReference type="RefSeq" id="WP_132413061.1">
    <property type="nucleotide sequence ID" value="NZ_SMKA01000198.1"/>
</dbReference>
<dbReference type="AlphaFoldDB" id="A0A4R4PJQ3"/>
<gene>
    <name evidence="2" type="ORF">E1261_31665</name>
</gene>
<keyword evidence="3" id="KW-1185">Reference proteome</keyword>
<organism evidence="2 3">
    <name type="scientific">Kribbella albertanoniae</name>
    <dbReference type="NCBI Taxonomy" id="1266829"/>
    <lineage>
        <taxon>Bacteria</taxon>
        <taxon>Bacillati</taxon>
        <taxon>Actinomycetota</taxon>
        <taxon>Actinomycetes</taxon>
        <taxon>Propionibacteriales</taxon>
        <taxon>Kribbellaceae</taxon>
        <taxon>Kribbella</taxon>
    </lineage>
</organism>
<evidence type="ECO:0000313" key="2">
    <source>
        <dbReference type="EMBL" id="TDC22149.1"/>
    </source>
</evidence>
<evidence type="ECO:0000256" key="1">
    <source>
        <dbReference type="SAM" id="MobiDB-lite"/>
    </source>
</evidence>
<accession>A0A4R4PJQ3</accession>
<proteinExistence type="predicted"/>
<dbReference type="OrthoDB" id="4730062at2"/>
<name>A0A4R4PJQ3_9ACTN</name>